<keyword evidence="1" id="KW-1133">Transmembrane helix</keyword>
<feature type="transmembrane region" description="Helical" evidence="1">
    <location>
        <begin position="251"/>
        <end position="272"/>
    </location>
</feature>
<comment type="caution">
    <text evidence="2">The sequence shown here is derived from an EMBL/GenBank/DDBJ whole genome shotgun (WGS) entry which is preliminary data.</text>
</comment>
<feature type="transmembrane region" description="Helical" evidence="1">
    <location>
        <begin position="302"/>
        <end position="323"/>
    </location>
</feature>
<feature type="transmembrane region" description="Helical" evidence="1">
    <location>
        <begin position="189"/>
        <end position="215"/>
    </location>
</feature>
<dbReference type="Proteomes" id="UP000249419">
    <property type="component" value="Unassembled WGS sequence"/>
</dbReference>
<evidence type="ECO:0000313" key="3">
    <source>
        <dbReference type="Proteomes" id="UP000249419"/>
    </source>
</evidence>
<organism evidence="2 3">
    <name type="scientific">Micromonospora saelicesensis</name>
    <dbReference type="NCBI Taxonomy" id="285676"/>
    <lineage>
        <taxon>Bacteria</taxon>
        <taxon>Bacillati</taxon>
        <taxon>Actinomycetota</taxon>
        <taxon>Actinomycetes</taxon>
        <taxon>Micromonosporales</taxon>
        <taxon>Micromonosporaceae</taxon>
        <taxon>Micromonospora</taxon>
    </lineage>
</organism>
<dbReference type="EMBL" id="PYAG01000001">
    <property type="protein sequence ID" value="RAO39732.1"/>
    <property type="molecule type" value="Genomic_DNA"/>
</dbReference>
<evidence type="ECO:0000313" key="2">
    <source>
        <dbReference type="EMBL" id="RAO39732.1"/>
    </source>
</evidence>
<protein>
    <submittedName>
        <fullName evidence="2">Uncharacterized protein</fullName>
    </submittedName>
</protein>
<keyword evidence="1" id="KW-0472">Membrane</keyword>
<gene>
    <name evidence="2" type="ORF">PSN13_00757</name>
</gene>
<sequence length="402" mass="44478">MPLPSTRALCRVGYPTVTHRPTHSRAMFKIAAGFLPSKKPTCPHLASLLPVRRIASSRCRWVIMIHYADPRHLPEGRPSVRWTTVQPLPTAAGQPLLQSASTILGMIPHHRPASDPVHRPPPRRFERVGSAETEATNAPTFGRLGGEGWLAGLLTLLPVTLAGLSLLAASNGNVTVFKTLVTTLNVPAILITSYVTALPVLLPVAFAVHAFLLMVRAGLLANVRRDRRTFSFWMSFIMVDVLFIPHGVLDWIIISIAVASGLTFAIIVPQFMMNRGGAIREILSSAADRHARGMARELLRDVPLAAVVALFLTEMALLNGMWLPPEVIAIKGQSPISAGYVLQESENELLIYWADARGVQRYRADRIEYRQICEMKPHNTYFLLPNQSPRPRQQPCPLPDRH</sequence>
<feature type="transmembrane region" description="Helical" evidence="1">
    <location>
        <begin position="227"/>
        <end position="245"/>
    </location>
</feature>
<keyword evidence="1" id="KW-0812">Transmembrane</keyword>
<name>A0A328P2K6_9ACTN</name>
<proteinExistence type="predicted"/>
<accession>A0A328P2K6</accession>
<dbReference type="AlphaFoldDB" id="A0A328P2K6"/>
<feature type="transmembrane region" description="Helical" evidence="1">
    <location>
        <begin position="149"/>
        <end position="169"/>
    </location>
</feature>
<evidence type="ECO:0000256" key="1">
    <source>
        <dbReference type="SAM" id="Phobius"/>
    </source>
</evidence>
<reference evidence="2 3" key="1">
    <citation type="submission" date="2018-03" db="EMBL/GenBank/DDBJ databases">
        <title>Defining the species Micromonospora saelicesensis and Micromonospora noduli under the framework of genomics.</title>
        <authorList>
            <person name="Riesco R."/>
            <person name="Trujillo M.E."/>
        </authorList>
    </citation>
    <scope>NUCLEOTIDE SEQUENCE [LARGE SCALE GENOMIC DNA]</scope>
    <source>
        <strain evidence="2 3">PSN13</strain>
    </source>
</reference>